<evidence type="ECO:0000313" key="7">
    <source>
        <dbReference type="Proteomes" id="UP000307956"/>
    </source>
</evidence>
<dbReference type="SMART" id="SM00062">
    <property type="entry name" value="PBPb"/>
    <property type="match status" value="1"/>
</dbReference>
<feature type="signal peptide" evidence="4">
    <location>
        <begin position="1"/>
        <end position="27"/>
    </location>
</feature>
<gene>
    <name evidence="6" type="ORF">E6O51_08205</name>
</gene>
<name>A0A4S4ASI1_9RHOO</name>
<evidence type="ECO:0000256" key="3">
    <source>
        <dbReference type="ARBA" id="ARBA00022729"/>
    </source>
</evidence>
<dbReference type="PANTHER" id="PTHR30085">
    <property type="entry name" value="AMINO ACID ABC TRANSPORTER PERMEASE"/>
    <property type="match status" value="1"/>
</dbReference>
<dbReference type="PANTHER" id="PTHR30085:SF6">
    <property type="entry name" value="ABC TRANSPORTER GLUTAMINE-BINDING PROTEIN GLNH"/>
    <property type="match status" value="1"/>
</dbReference>
<evidence type="ECO:0000256" key="1">
    <source>
        <dbReference type="ARBA" id="ARBA00010333"/>
    </source>
</evidence>
<comment type="similarity">
    <text evidence="1">Belongs to the bacterial solute-binding protein 3 family.</text>
</comment>
<dbReference type="RefSeq" id="WP_136384491.1">
    <property type="nucleotide sequence ID" value="NZ_SSOD01000005.1"/>
</dbReference>
<feature type="chain" id="PRO_5020450940" evidence="4">
    <location>
        <begin position="28"/>
        <end position="275"/>
    </location>
</feature>
<reference evidence="6 7" key="1">
    <citation type="submission" date="2019-04" db="EMBL/GenBank/DDBJ databases">
        <title>Azoarcus rhizosphaerae sp. nov. isolated from rhizosphere of Ficus religiosa.</title>
        <authorList>
            <person name="Lin S.-Y."/>
            <person name="Hameed A."/>
            <person name="Hsu Y.-H."/>
            <person name="Young C.-C."/>
        </authorList>
    </citation>
    <scope>NUCLEOTIDE SEQUENCE [LARGE SCALE GENOMIC DNA]</scope>
    <source>
        <strain evidence="6 7">CC-YHH848</strain>
    </source>
</reference>
<dbReference type="Pfam" id="PF00497">
    <property type="entry name" value="SBP_bac_3"/>
    <property type="match status" value="1"/>
</dbReference>
<proteinExistence type="inferred from homology"/>
<dbReference type="GO" id="GO:0005576">
    <property type="term" value="C:extracellular region"/>
    <property type="evidence" value="ECO:0007669"/>
    <property type="project" value="TreeGrafter"/>
</dbReference>
<dbReference type="AlphaFoldDB" id="A0A4S4ASI1"/>
<keyword evidence="2" id="KW-0813">Transport</keyword>
<evidence type="ECO:0000259" key="5">
    <source>
        <dbReference type="SMART" id="SM00062"/>
    </source>
</evidence>
<protein>
    <submittedName>
        <fullName evidence="6">Transporter substrate-binding domain-containing protein</fullName>
    </submittedName>
</protein>
<comment type="caution">
    <text evidence="6">The sequence shown here is derived from an EMBL/GenBank/DDBJ whole genome shotgun (WGS) entry which is preliminary data.</text>
</comment>
<organism evidence="6 7">
    <name type="scientific">Pseudothauera rhizosphaerae</name>
    <dbReference type="NCBI Taxonomy" id="2565932"/>
    <lineage>
        <taxon>Bacteria</taxon>
        <taxon>Pseudomonadati</taxon>
        <taxon>Pseudomonadota</taxon>
        <taxon>Betaproteobacteria</taxon>
        <taxon>Rhodocyclales</taxon>
        <taxon>Zoogloeaceae</taxon>
        <taxon>Pseudothauera</taxon>
    </lineage>
</organism>
<dbReference type="Proteomes" id="UP000307956">
    <property type="component" value="Unassembled WGS sequence"/>
</dbReference>
<dbReference type="GO" id="GO:0006865">
    <property type="term" value="P:amino acid transport"/>
    <property type="evidence" value="ECO:0007669"/>
    <property type="project" value="TreeGrafter"/>
</dbReference>
<dbReference type="Gene3D" id="3.40.190.10">
    <property type="entry name" value="Periplasmic binding protein-like II"/>
    <property type="match status" value="2"/>
</dbReference>
<dbReference type="SUPFAM" id="SSF53850">
    <property type="entry name" value="Periplasmic binding protein-like II"/>
    <property type="match status" value="1"/>
</dbReference>
<dbReference type="GO" id="GO:0030288">
    <property type="term" value="C:outer membrane-bounded periplasmic space"/>
    <property type="evidence" value="ECO:0007669"/>
    <property type="project" value="TreeGrafter"/>
</dbReference>
<keyword evidence="3 4" id="KW-0732">Signal</keyword>
<dbReference type="EMBL" id="SSOD01000005">
    <property type="protein sequence ID" value="THF62128.1"/>
    <property type="molecule type" value="Genomic_DNA"/>
</dbReference>
<evidence type="ECO:0000313" key="6">
    <source>
        <dbReference type="EMBL" id="THF62128.1"/>
    </source>
</evidence>
<keyword evidence="7" id="KW-1185">Reference proteome</keyword>
<evidence type="ECO:0000256" key="4">
    <source>
        <dbReference type="SAM" id="SignalP"/>
    </source>
</evidence>
<dbReference type="InterPro" id="IPR051455">
    <property type="entry name" value="Bact_solute-bind_prot3"/>
</dbReference>
<dbReference type="OrthoDB" id="7241844at2"/>
<dbReference type="InterPro" id="IPR001638">
    <property type="entry name" value="Solute-binding_3/MltF_N"/>
</dbReference>
<sequence length="275" mass="30555">MNVHALGRISALLLTAVGLQFATPAQADAIDDIQQRGKLVVGGKSNYKPFGVRNAAGEFEGFSVDLARKVAERLKVGLEIIPTEAANQIQFLEQGKIDVLIAAMNDTPERRKVVAIVEPGYYASAANVMLVKSAGIRDWKELKGRKICANQGAYFNRHVQQEYGAEVIAFKSPPEAYSALQNGNCIGFVYDDNALTQRLEEPQWANYELPLESILPQPVAIAVRHGEERFHALLTELSQEWYRAGYIRELEQKWFPGKRSGYVAELEKKYAAGSK</sequence>
<accession>A0A4S4ASI1</accession>
<evidence type="ECO:0000256" key="2">
    <source>
        <dbReference type="ARBA" id="ARBA00022448"/>
    </source>
</evidence>
<feature type="domain" description="Solute-binding protein family 3/N-terminal" evidence="5">
    <location>
        <begin position="38"/>
        <end position="258"/>
    </location>
</feature>